<evidence type="ECO:0000313" key="2">
    <source>
        <dbReference type="EMBL" id="HGU32411.1"/>
    </source>
</evidence>
<dbReference type="AlphaFoldDB" id="A0A7C4RQL8"/>
<sequence length="57" mass="6515">MNERIVCGRCVHYEVSWDPRFPHVCRLFGIKSAEPPSRVVQRNSGGKPCQGYAPKNR</sequence>
<organism evidence="2">
    <name type="scientific">Desulfatirhabdium butyrativorans</name>
    <dbReference type="NCBI Taxonomy" id="340467"/>
    <lineage>
        <taxon>Bacteria</taxon>
        <taxon>Pseudomonadati</taxon>
        <taxon>Thermodesulfobacteriota</taxon>
        <taxon>Desulfobacteria</taxon>
        <taxon>Desulfobacterales</taxon>
        <taxon>Desulfatirhabdiaceae</taxon>
        <taxon>Desulfatirhabdium</taxon>
    </lineage>
</organism>
<proteinExistence type="predicted"/>
<protein>
    <submittedName>
        <fullName evidence="2">Uracil-DNA glycosylase</fullName>
    </submittedName>
</protein>
<dbReference type="EMBL" id="DSUH01000137">
    <property type="protein sequence ID" value="HGU32411.1"/>
    <property type="molecule type" value="Genomic_DNA"/>
</dbReference>
<accession>A0A7C4RQL8</accession>
<gene>
    <name evidence="2" type="ORF">ENS29_06100</name>
</gene>
<reference evidence="2" key="1">
    <citation type="journal article" date="2020" name="mSystems">
        <title>Genome- and Community-Level Interaction Insights into Carbon Utilization and Element Cycling Functions of Hydrothermarchaeota in Hydrothermal Sediment.</title>
        <authorList>
            <person name="Zhou Z."/>
            <person name="Liu Y."/>
            <person name="Xu W."/>
            <person name="Pan J."/>
            <person name="Luo Z.H."/>
            <person name="Li M."/>
        </authorList>
    </citation>
    <scope>NUCLEOTIDE SEQUENCE [LARGE SCALE GENOMIC DNA]</scope>
    <source>
        <strain evidence="2">SpSt-477</strain>
    </source>
</reference>
<evidence type="ECO:0000256" key="1">
    <source>
        <dbReference type="SAM" id="MobiDB-lite"/>
    </source>
</evidence>
<comment type="caution">
    <text evidence="2">The sequence shown here is derived from an EMBL/GenBank/DDBJ whole genome shotgun (WGS) entry which is preliminary data.</text>
</comment>
<name>A0A7C4RQL8_9BACT</name>
<feature type="region of interest" description="Disordered" evidence="1">
    <location>
        <begin position="37"/>
        <end position="57"/>
    </location>
</feature>